<organism evidence="9 10">
    <name type="scientific">Patiria miniata</name>
    <name type="common">Bat star</name>
    <name type="synonym">Asterina miniata</name>
    <dbReference type="NCBI Taxonomy" id="46514"/>
    <lineage>
        <taxon>Eukaryota</taxon>
        <taxon>Metazoa</taxon>
        <taxon>Echinodermata</taxon>
        <taxon>Eleutherozoa</taxon>
        <taxon>Asterozoa</taxon>
        <taxon>Asteroidea</taxon>
        <taxon>Valvatacea</taxon>
        <taxon>Valvatida</taxon>
        <taxon>Asterinidae</taxon>
        <taxon>Patiria</taxon>
    </lineage>
</organism>
<dbReference type="InterPro" id="IPR051882">
    <property type="entry name" value="ATF_bZIP_TF"/>
</dbReference>
<protein>
    <recommendedName>
        <fullName evidence="8">BZIP domain-containing protein</fullName>
    </recommendedName>
</protein>
<dbReference type="RefSeq" id="XP_038063826.1">
    <property type="nucleotide sequence ID" value="XM_038207898.1"/>
</dbReference>
<evidence type="ECO:0000256" key="3">
    <source>
        <dbReference type="ARBA" id="ARBA00023015"/>
    </source>
</evidence>
<name>A0A914AJU8_PATMI</name>
<evidence type="ECO:0000256" key="5">
    <source>
        <dbReference type="ARBA" id="ARBA00023163"/>
    </source>
</evidence>
<dbReference type="SMART" id="SM00338">
    <property type="entry name" value="BRLZ"/>
    <property type="match status" value="1"/>
</dbReference>
<dbReference type="Gene3D" id="1.20.5.170">
    <property type="match status" value="1"/>
</dbReference>
<feature type="region of interest" description="Disordered" evidence="7">
    <location>
        <begin position="95"/>
        <end position="118"/>
    </location>
</feature>
<comment type="subcellular location">
    <subcellularLocation>
        <location evidence="1">Membrane</location>
        <topology evidence="1">Single-pass membrane protein</topology>
    </subcellularLocation>
</comment>
<dbReference type="SUPFAM" id="SSF57959">
    <property type="entry name" value="Leucine zipper domain"/>
    <property type="match status" value="1"/>
</dbReference>
<keyword evidence="10" id="KW-1185">Reference proteome</keyword>
<dbReference type="InterPro" id="IPR046347">
    <property type="entry name" value="bZIP_sf"/>
</dbReference>
<keyword evidence="3" id="KW-0805">Transcription regulation</keyword>
<dbReference type="CDD" id="cd14700">
    <property type="entry name" value="bZIP_ATF6"/>
    <property type="match status" value="1"/>
</dbReference>
<evidence type="ECO:0000256" key="4">
    <source>
        <dbReference type="ARBA" id="ARBA00023125"/>
    </source>
</evidence>
<feature type="domain" description="BZIP" evidence="8">
    <location>
        <begin position="246"/>
        <end position="307"/>
    </location>
</feature>
<dbReference type="EnsemblMetazoa" id="XM_038207898.1">
    <property type="protein sequence ID" value="XP_038063826.1"/>
    <property type="gene ID" value="LOC119734401"/>
</dbReference>
<keyword evidence="4" id="KW-0238">DNA-binding</keyword>
<dbReference type="Pfam" id="PF00170">
    <property type="entry name" value="bZIP_1"/>
    <property type="match status" value="1"/>
</dbReference>
<evidence type="ECO:0000256" key="7">
    <source>
        <dbReference type="SAM" id="MobiDB-lite"/>
    </source>
</evidence>
<dbReference type="GO" id="GO:0005634">
    <property type="term" value="C:nucleus"/>
    <property type="evidence" value="ECO:0007669"/>
    <property type="project" value="TreeGrafter"/>
</dbReference>
<reference evidence="9" key="1">
    <citation type="submission" date="2022-11" db="UniProtKB">
        <authorList>
            <consortium name="EnsemblMetazoa"/>
        </authorList>
    </citation>
    <scope>IDENTIFICATION</scope>
</reference>
<evidence type="ECO:0000256" key="1">
    <source>
        <dbReference type="ARBA" id="ARBA00004167"/>
    </source>
</evidence>
<keyword evidence="5" id="KW-0804">Transcription</keyword>
<dbReference type="AlphaFoldDB" id="A0A914AJU8"/>
<dbReference type="PROSITE" id="PS50217">
    <property type="entry name" value="BZIP"/>
    <property type="match status" value="1"/>
</dbReference>
<dbReference type="OrthoDB" id="644067at2759"/>
<feature type="region of interest" description="Disordered" evidence="7">
    <location>
        <begin position="447"/>
        <end position="492"/>
    </location>
</feature>
<dbReference type="GO" id="GO:0000978">
    <property type="term" value="F:RNA polymerase II cis-regulatory region sequence-specific DNA binding"/>
    <property type="evidence" value="ECO:0007669"/>
    <property type="project" value="TreeGrafter"/>
</dbReference>
<accession>A0A914AJU8</accession>
<dbReference type="InterPro" id="IPR004827">
    <property type="entry name" value="bZIP"/>
</dbReference>
<dbReference type="PANTHER" id="PTHR46164">
    <property type="entry name" value="ATF6, ISOFORM C"/>
    <property type="match status" value="1"/>
</dbReference>
<feature type="compositionally biased region" description="Basic residues" evidence="7">
    <location>
        <begin position="463"/>
        <end position="480"/>
    </location>
</feature>
<evidence type="ECO:0000259" key="8">
    <source>
        <dbReference type="PROSITE" id="PS50217"/>
    </source>
</evidence>
<evidence type="ECO:0000256" key="2">
    <source>
        <dbReference type="ARBA" id="ARBA00009050"/>
    </source>
</evidence>
<dbReference type="GeneID" id="119734401"/>
<dbReference type="PANTHER" id="PTHR46164:SF3">
    <property type="entry name" value="ATF6, ISOFORM C"/>
    <property type="match status" value="1"/>
</dbReference>
<dbReference type="GO" id="GO:0016020">
    <property type="term" value="C:membrane"/>
    <property type="evidence" value="ECO:0007669"/>
    <property type="project" value="UniProtKB-SubCell"/>
</dbReference>
<proteinExistence type="inferred from homology"/>
<keyword evidence="6" id="KW-0539">Nucleus</keyword>
<dbReference type="GO" id="GO:0030968">
    <property type="term" value="P:endoplasmic reticulum unfolded protein response"/>
    <property type="evidence" value="ECO:0007669"/>
    <property type="project" value="TreeGrafter"/>
</dbReference>
<dbReference type="Proteomes" id="UP000887568">
    <property type="component" value="Unplaced"/>
</dbReference>
<evidence type="ECO:0000313" key="9">
    <source>
        <dbReference type="EnsemblMetazoa" id="XP_038063826.1"/>
    </source>
</evidence>
<sequence length="639" mass="71778">MAMDFISTPDTRFLADNLLSSEDWADDFSHFHDNGLGNGFSDADDLMRDFTSFETNPISNDNTGHGMLDESCLSDFTWMKEDEHNPCTIEGIIIKSEPLSPPPSSSSSDASGDSFPPVTNFHNPLLQVKLESPPLTPPRDNADIQHFPLSNGSVKAVPRIAPKVAPKVASQQQQGSTTKPLAVGQPIVLTQADVARLTAQGVIKCQPPPAKQAKVAHNHTVASIPVAAKPDDHQQVPPNIDVRAWKRQQRMIKNRESACLSRKKKKEYLQGLEGKMESIDQENTRLHEENCLLRKRVEELTIENNRLRKLQSLLPSSNKTATCLLAVLLLLGFNLAPFSIFSSEGGDYATTHHGGRALLGYTENPQTLSQLQDSDLQQHTDYGRIEAAMHNATDGNGAPRNPLSRKELMVIRDMADYMLSKEEQPSCPQLNMTESHRLADVLMGWAQKHQDEQRKHNQEQKIKEKKRKTPKKKPAKRNPFRRRDPQPIFVDPDETGLQVYDSLFQRTYDNLLDSLERRDDTFYVVSFRRDHTLLPATAHNNTKRPRMSLVMPSVGVNESSLNKPRDHISMMQIDCEVMNTKMVYLKESHIPSTRNTTVTNHTGTKPSTHGDTHRVTVPTSEGTKKFYHPKNIPVQVPVS</sequence>
<comment type="similarity">
    <text evidence="2">Belongs to the bZIP family. ATF subfamily.</text>
</comment>
<feature type="compositionally biased region" description="Basic and acidic residues" evidence="7">
    <location>
        <begin position="448"/>
        <end position="462"/>
    </location>
</feature>
<evidence type="ECO:0000313" key="10">
    <source>
        <dbReference type="Proteomes" id="UP000887568"/>
    </source>
</evidence>
<dbReference type="GO" id="GO:0000981">
    <property type="term" value="F:DNA-binding transcription factor activity, RNA polymerase II-specific"/>
    <property type="evidence" value="ECO:0007669"/>
    <property type="project" value="TreeGrafter"/>
</dbReference>
<dbReference type="OMA" id="WSINNQF"/>
<feature type="compositionally biased region" description="Low complexity" evidence="7">
    <location>
        <begin position="105"/>
        <end position="117"/>
    </location>
</feature>
<feature type="region of interest" description="Disordered" evidence="7">
    <location>
        <begin position="591"/>
        <end position="626"/>
    </location>
</feature>
<evidence type="ECO:0000256" key="6">
    <source>
        <dbReference type="ARBA" id="ARBA00023242"/>
    </source>
</evidence>
<feature type="compositionally biased region" description="Low complexity" evidence="7">
    <location>
        <begin position="593"/>
        <end position="604"/>
    </location>
</feature>